<dbReference type="InterPro" id="IPR045584">
    <property type="entry name" value="Pilin-like"/>
</dbReference>
<dbReference type="Gene3D" id="3.30.700.10">
    <property type="entry name" value="Glycoprotein, Type 4 Pilin"/>
    <property type="match status" value="1"/>
</dbReference>
<dbReference type="PRINTS" id="PR00813">
    <property type="entry name" value="BCTERIALGSPG"/>
</dbReference>
<evidence type="ECO:0000256" key="1">
    <source>
        <dbReference type="ARBA" id="ARBA00022481"/>
    </source>
</evidence>
<dbReference type="InterPro" id="IPR012902">
    <property type="entry name" value="N_methyl_site"/>
</dbReference>
<dbReference type="SUPFAM" id="SSF54523">
    <property type="entry name" value="Pili subunits"/>
    <property type="match status" value="1"/>
</dbReference>
<dbReference type="NCBIfam" id="TIGR02532">
    <property type="entry name" value="IV_pilin_GFxxxE"/>
    <property type="match status" value="1"/>
</dbReference>
<dbReference type="EMBL" id="UINC01112279">
    <property type="protein sequence ID" value="SVC81108.1"/>
    <property type="molecule type" value="Genomic_DNA"/>
</dbReference>
<dbReference type="PANTHER" id="PTHR30093:SF2">
    <property type="entry name" value="TYPE II SECRETION SYSTEM PROTEIN H"/>
    <property type="match status" value="1"/>
</dbReference>
<dbReference type="Pfam" id="PF07963">
    <property type="entry name" value="N_methyl"/>
    <property type="match status" value="1"/>
</dbReference>
<accession>A0A382Q852</accession>
<proteinExistence type="predicted"/>
<organism evidence="2">
    <name type="scientific">marine metagenome</name>
    <dbReference type="NCBI Taxonomy" id="408172"/>
    <lineage>
        <taxon>unclassified sequences</taxon>
        <taxon>metagenomes</taxon>
        <taxon>ecological metagenomes</taxon>
    </lineage>
</organism>
<protein>
    <recommendedName>
        <fullName evidence="3">Type II secretion system protein GspG C-terminal domain-containing protein</fullName>
    </recommendedName>
</protein>
<reference evidence="2" key="1">
    <citation type="submission" date="2018-05" db="EMBL/GenBank/DDBJ databases">
        <authorList>
            <person name="Lanie J.A."/>
            <person name="Ng W.-L."/>
            <person name="Kazmierczak K.M."/>
            <person name="Andrzejewski T.M."/>
            <person name="Davidsen T.M."/>
            <person name="Wayne K.J."/>
            <person name="Tettelin H."/>
            <person name="Glass J.I."/>
            <person name="Rusch D."/>
            <person name="Podicherti R."/>
            <person name="Tsui H.-C.T."/>
            <person name="Winkler M.E."/>
        </authorList>
    </citation>
    <scope>NUCLEOTIDE SEQUENCE</scope>
</reference>
<name>A0A382Q852_9ZZZZ</name>
<dbReference type="GO" id="GO:0015627">
    <property type="term" value="C:type II protein secretion system complex"/>
    <property type="evidence" value="ECO:0007669"/>
    <property type="project" value="InterPro"/>
</dbReference>
<evidence type="ECO:0000313" key="2">
    <source>
        <dbReference type="EMBL" id="SVC81108.1"/>
    </source>
</evidence>
<dbReference type="GO" id="GO:0015628">
    <property type="term" value="P:protein secretion by the type II secretion system"/>
    <property type="evidence" value="ECO:0007669"/>
    <property type="project" value="InterPro"/>
</dbReference>
<dbReference type="AlphaFoldDB" id="A0A382Q852"/>
<evidence type="ECO:0008006" key="3">
    <source>
        <dbReference type="Google" id="ProtNLM"/>
    </source>
</evidence>
<keyword evidence="1" id="KW-0488">Methylation</keyword>
<sequence>MKAESRWAFTLIELLVVIAIIAILAALLLPALAKAKVSSKKTACVNNLHQFGIAAQLYSSDNDDSLPRLQEFLHPTLYFSPNQKYDIRRIVGKYFGNATGILDCPARKLKVNWKSIDSGKWSGNMYGSYMYFPGRKIWPHFGDPKREVPIRFSDGNSYDVLMQDECRIRPVNDRNIPKYISNHGVGSSSDMWGAPLPESRDQMVGAVLGFYDGRADWHPITKVTDVGVDFNSVYGGEVQSILPRN</sequence>
<gene>
    <name evidence="2" type="ORF">METZ01_LOCUS333962</name>
</gene>
<dbReference type="InterPro" id="IPR000983">
    <property type="entry name" value="Bac_GSPG_pilin"/>
</dbReference>
<dbReference type="PANTHER" id="PTHR30093">
    <property type="entry name" value="GENERAL SECRETION PATHWAY PROTEIN G"/>
    <property type="match status" value="1"/>
</dbReference>